<sequence>MIKKITHLLLNEYILLTIIIFGAFGVRLYKISNPIADWHSFRQADTASVSRIYVEEGINLLYPRYYDVSSIQSGIPNPKGYRLVEFPIYNVIHALLAKSFPAISLEVWGRLLSITLSLISTVFIFLIGKRFLGKLGGLLAAFFFAFLPYNIYYSRVILPEPIAVVFGLAAIWFFIKFIDKEKTFHLLFSAFWFALSLLIKPFMIFYSLPLIYLLLDKYSLAALMKNGKFLIKLTLYSAIMVTPLLLWRIWINRYPEGIPFFEWAFNGDNIRFRPAFWRWIFGERLGNLILGIWGIFPFLVGIVTKSKKYFIQFFFLSQVIYMSVVATASVKHDYYQIFIIPAVALAIAQGIVFLVNSEKINQWIVRFVLVFATLMMFGFSFYQVKEYYKINHPEIIAAGDVVKRLTPKDARIVAPYNGDTAFLYQMDRYGWPAVEDSFDNIIKRGADYYVSVSFNDTDTKYILSKYQIVEKTDSYVIADLHKPIKK</sequence>
<keyword evidence="4" id="KW-0808">Transferase</keyword>
<evidence type="ECO:0000256" key="7">
    <source>
        <dbReference type="ARBA" id="ARBA00023136"/>
    </source>
</evidence>
<dbReference type="Pfam" id="PF13231">
    <property type="entry name" value="PMT_2"/>
    <property type="match status" value="1"/>
</dbReference>
<evidence type="ECO:0000256" key="3">
    <source>
        <dbReference type="ARBA" id="ARBA00022676"/>
    </source>
</evidence>
<evidence type="ECO:0000313" key="10">
    <source>
        <dbReference type="EMBL" id="OGM11708.1"/>
    </source>
</evidence>
<dbReference type="GO" id="GO:0016763">
    <property type="term" value="F:pentosyltransferase activity"/>
    <property type="evidence" value="ECO:0007669"/>
    <property type="project" value="TreeGrafter"/>
</dbReference>
<gene>
    <name evidence="10" type="ORF">A2W13_02480</name>
</gene>
<proteinExistence type="predicted"/>
<feature type="transmembrane region" description="Helical" evidence="8">
    <location>
        <begin position="285"/>
        <end position="303"/>
    </location>
</feature>
<dbReference type="GO" id="GO:0009103">
    <property type="term" value="P:lipopolysaccharide biosynthetic process"/>
    <property type="evidence" value="ECO:0007669"/>
    <property type="project" value="UniProtKB-ARBA"/>
</dbReference>
<evidence type="ECO:0000256" key="6">
    <source>
        <dbReference type="ARBA" id="ARBA00022989"/>
    </source>
</evidence>
<feature type="domain" description="Glycosyltransferase RgtA/B/C/D-like" evidence="9">
    <location>
        <begin position="106"/>
        <end position="247"/>
    </location>
</feature>
<dbReference type="STRING" id="1802481.A2W13_02480"/>
<dbReference type="GO" id="GO:0005886">
    <property type="term" value="C:plasma membrane"/>
    <property type="evidence" value="ECO:0007669"/>
    <property type="project" value="UniProtKB-SubCell"/>
</dbReference>
<name>A0A1F7XBD2_9BACT</name>
<dbReference type="PANTHER" id="PTHR33908">
    <property type="entry name" value="MANNOSYLTRANSFERASE YKCB-RELATED"/>
    <property type="match status" value="1"/>
</dbReference>
<keyword evidence="5 8" id="KW-0812">Transmembrane</keyword>
<feature type="transmembrane region" description="Helical" evidence="8">
    <location>
        <begin position="363"/>
        <end position="382"/>
    </location>
</feature>
<evidence type="ECO:0000256" key="1">
    <source>
        <dbReference type="ARBA" id="ARBA00004651"/>
    </source>
</evidence>
<comment type="subcellular location">
    <subcellularLocation>
        <location evidence="1">Cell membrane</location>
        <topology evidence="1">Multi-pass membrane protein</topology>
    </subcellularLocation>
</comment>
<feature type="transmembrane region" description="Helical" evidence="8">
    <location>
        <begin position="12"/>
        <end position="29"/>
    </location>
</feature>
<keyword evidence="6 8" id="KW-1133">Transmembrane helix</keyword>
<evidence type="ECO:0000313" key="11">
    <source>
        <dbReference type="Proteomes" id="UP000178533"/>
    </source>
</evidence>
<dbReference type="InterPro" id="IPR050297">
    <property type="entry name" value="LipidA_mod_glycosyltrf_83"/>
</dbReference>
<dbReference type="EMBL" id="MGFT01000015">
    <property type="protein sequence ID" value="OGM11708.1"/>
    <property type="molecule type" value="Genomic_DNA"/>
</dbReference>
<feature type="transmembrane region" description="Helical" evidence="8">
    <location>
        <begin position="158"/>
        <end position="178"/>
    </location>
</feature>
<evidence type="ECO:0000259" key="9">
    <source>
        <dbReference type="Pfam" id="PF13231"/>
    </source>
</evidence>
<evidence type="ECO:0000256" key="4">
    <source>
        <dbReference type="ARBA" id="ARBA00022679"/>
    </source>
</evidence>
<feature type="transmembrane region" description="Helical" evidence="8">
    <location>
        <begin position="135"/>
        <end position="152"/>
    </location>
</feature>
<feature type="transmembrane region" description="Helical" evidence="8">
    <location>
        <begin position="309"/>
        <end position="330"/>
    </location>
</feature>
<dbReference type="Proteomes" id="UP000178533">
    <property type="component" value="Unassembled WGS sequence"/>
</dbReference>
<feature type="transmembrane region" description="Helical" evidence="8">
    <location>
        <begin position="233"/>
        <end position="251"/>
    </location>
</feature>
<evidence type="ECO:0000256" key="5">
    <source>
        <dbReference type="ARBA" id="ARBA00022692"/>
    </source>
</evidence>
<reference evidence="10 11" key="1">
    <citation type="journal article" date="2016" name="Nat. Commun.">
        <title>Thousands of microbial genomes shed light on interconnected biogeochemical processes in an aquifer system.</title>
        <authorList>
            <person name="Anantharaman K."/>
            <person name="Brown C.T."/>
            <person name="Hug L.A."/>
            <person name="Sharon I."/>
            <person name="Castelle C.J."/>
            <person name="Probst A.J."/>
            <person name="Thomas B.C."/>
            <person name="Singh A."/>
            <person name="Wilkins M.J."/>
            <person name="Karaoz U."/>
            <person name="Brodie E.L."/>
            <person name="Williams K.H."/>
            <person name="Hubbard S.S."/>
            <person name="Banfield J.F."/>
        </authorList>
    </citation>
    <scope>NUCLEOTIDE SEQUENCE [LARGE SCALE GENOMIC DNA]</scope>
</reference>
<organism evidence="10 11">
    <name type="scientific">Candidatus Woesebacteria bacterium RBG_16_36_11</name>
    <dbReference type="NCBI Taxonomy" id="1802481"/>
    <lineage>
        <taxon>Bacteria</taxon>
        <taxon>Candidatus Woeseibacteriota</taxon>
    </lineage>
</organism>
<keyword evidence="2" id="KW-1003">Cell membrane</keyword>
<comment type="caution">
    <text evidence="10">The sequence shown here is derived from an EMBL/GenBank/DDBJ whole genome shotgun (WGS) entry which is preliminary data.</text>
</comment>
<dbReference type="PANTHER" id="PTHR33908:SF11">
    <property type="entry name" value="MEMBRANE PROTEIN"/>
    <property type="match status" value="1"/>
</dbReference>
<dbReference type="AlphaFoldDB" id="A0A1F7XBD2"/>
<dbReference type="InterPro" id="IPR038731">
    <property type="entry name" value="RgtA/B/C-like"/>
</dbReference>
<feature type="transmembrane region" description="Helical" evidence="8">
    <location>
        <begin position="107"/>
        <end position="128"/>
    </location>
</feature>
<accession>A0A1F7XBD2</accession>
<keyword evidence="3" id="KW-0328">Glycosyltransferase</keyword>
<feature type="transmembrane region" description="Helical" evidence="8">
    <location>
        <begin position="190"/>
        <end position="213"/>
    </location>
</feature>
<evidence type="ECO:0000256" key="8">
    <source>
        <dbReference type="SAM" id="Phobius"/>
    </source>
</evidence>
<evidence type="ECO:0000256" key="2">
    <source>
        <dbReference type="ARBA" id="ARBA00022475"/>
    </source>
</evidence>
<feature type="transmembrane region" description="Helical" evidence="8">
    <location>
        <begin position="337"/>
        <end position="357"/>
    </location>
</feature>
<protein>
    <recommendedName>
        <fullName evidence="9">Glycosyltransferase RgtA/B/C/D-like domain-containing protein</fullName>
    </recommendedName>
</protein>
<keyword evidence="7 8" id="KW-0472">Membrane</keyword>